<dbReference type="SMART" id="SM00044">
    <property type="entry name" value="CYCc"/>
    <property type="match status" value="1"/>
</dbReference>
<dbReference type="InterPro" id="IPR050697">
    <property type="entry name" value="Adenylyl/Guanylyl_Cyclase_3/4"/>
</dbReference>
<dbReference type="PROSITE" id="PS50112">
    <property type="entry name" value="PAS"/>
    <property type="match status" value="1"/>
</dbReference>
<dbReference type="PROSITE" id="PS50110">
    <property type="entry name" value="RESPONSE_REGULATORY"/>
    <property type="match status" value="1"/>
</dbReference>
<dbReference type="InterPro" id="IPR035965">
    <property type="entry name" value="PAS-like_dom_sf"/>
</dbReference>
<dbReference type="GO" id="GO:0004016">
    <property type="term" value="F:adenylate cyclase activity"/>
    <property type="evidence" value="ECO:0007669"/>
    <property type="project" value="UniProtKB-ARBA"/>
</dbReference>
<dbReference type="AlphaFoldDB" id="A0A8J7DV12"/>
<feature type="modified residue" description="4-aspartylphosphate" evidence="2">
    <location>
        <position position="64"/>
    </location>
</feature>
<dbReference type="InterPro" id="IPR011006">
    <property type="entry name" value="CheY-like_superfamily"/>
</dbReference>
<dbReference type="Gene3D" id="3.30.70.1230">
    <property type="entry name" value="Nucleotide cyclase"/>
    <property type="match status" value="1"/>
</dbReference>
<evidence type="ECO:0000259" key="6">
    <source>
        <dbReference type="PROSITE" id="PS50113"/>
    </source>
</evidence>
<sequence length="603" mass="68829">MNRLAILCVDDEQHILDSLKIELERVLDRTYAIAIELAQGGEEALEVLEELEEDEYEVALVISDYVMPGMKGDELLKRIHAISPKTLKIMLTGQATVEAVGSAVNEAKLYRYISKPWQSEDLSLTVSEALHRYLQEQKLAERHLQLQEVNQALEVANRKQIQLIAQLRDNEHRLQQFLDGVPVGTIVLDNRGMLYALNAKAKELMGKDRVPDVTVTQFPGLYQLYRVNSEELYPSENLPSYRALQGESTRINDLEIRQEDRRIPIEVWGTPIYDTQGNIIYAIAAFQDITERQRAEAERQRLTQELLELNQANERFVPKQFLQLLDKKSIVEVEVGESVQQEMSILFANICHFSTLSENMTLDETFKFINSYLTQMEPAILEHQGFIDKYIGDTIMALFSHSADDAVRAGVDMLQRLAQYNTTRQRRDRLPIQIGIGINTGNLMLGTVGGRSRMDSTVISDAVNLASRMEGLTKTYGVSLLISHETFLRLSDPFEYDFRLVDRVAVKGKSNRVSVFEVFNADPPELRAGKLATKTQFEQALVNYYLQDWTAAAEGFSACLQHNPRDRAAKIYLQRTQKPQSPSPQNESERPWMYPQWQPVIVN</sequence>
<dbReference type="Gene3D" id="3.30.450.20">
    <property type="entry name" value="PAS domain"/>
    <property type="match status" value="1"/>
</dbReference>
<feature type="compositionally biased region" description="Polar residues" evidence="3">
    <location>
        <begin position="575"/>
        <end position="586"/>
    </location>
</feature>
<dbReference type="SUPFAM" id="SSF55073">
    <property type="entry name" value="Nucleotide cyclase"/>
    <property type="match status" value="1"/>
</dbReference>
<organism evidence="8 9">
    <name type="scientific">Lusitaniella coriacea LEGE 07157</name>
    <dbReference type="NCBI Taxonomy" id="945747"/>
    <lineage>
        <taxon>Bacteria</taxon>
        <taxon>Bacillati</taxon>
        <taxon>Cyanobacteriota</taxon>
        <taxon>Cyanophyceae</taxon>
        <taxon>Spirulinales</taxon>
        <taxon>Lusitaniellaceae</taxon>
        <taxon>Lusitaniella</taxon>
    </lineage>
</organism>
<dbReference type="SUPFAM" id="SSF52172">
    <property type="entry name" value="CheY-like"/>
    <property type="match status" value="1"/>
</dbReference>
<dbReference type="InterPro" id="IPR001054">
    <property type="entry name" value="A/G_cyclase"/>
</dbReference>
<dbReference type="PROSITE" id="PS50125">
    <property type="entry name" value="GUANYLATE_CYCLASE_2"/>
    <property type="match status" value="1"/>
</dbReference>
<dbReference type="CDD" id="cd07302">
    <property type="entry name" value="CHD"/>
    <property type="match status" value="1"/>
</dbReference>
<dbReference type="GO" id="GO:0006355">
    <property type="term" value="P:regulation of DNA-templated transcription"/>
    <property type="evidence" value="ECO:0007669"/>
    <property type="project" value="InterPro"/>
</dbReference>
<dbReference type="GO" id="GO:0000160">
    <property type="term" value="P:phosphorelay signal transduction system"/>
    <property type="evidence" value="ECO:0007669"/>
    <property type="project" value="InterPro"/>
</dbReference>
<evidence type="ECO:0000259" key="7">
    <source>
        <dbReference type="PROSITE" id="PS50125"/>
    </source>
</evidence>
<dbReference type="GO" id="GO:0006171">
    <property type="term" value="P:cAMP biosynthetic process"/>
    <property type="evidence" value="ECO:0007669"/>
    <property type="project" value="TreeGrafter"/>
</dbReference>
<evidence type="ECO:0000259" key="5">
    <source>
        <dbReference type="PROSITE" id="PS50112"/>
    </source>
</evidence>
<dbReference type="Pfam" id="PF00072">
    <property type="entry name" value="Response_reg"/>
    <property type="match status" value="1"/>
</dbReference>
<feature type="domain" description="PAC" evidence="6">
    <location>
        <begin position="245"/>
        <end position="301"/>
    </location>
</feature>
<evidence type="ECO:0000313" key="9">
    <source>
        <dbReference type="Proteomes" id="UP000654482"/>
    </source>
</evidence>
<dbReference type="InterPro" id="IPR000014">
    <property type="entry name" value="PAS"/>
</dbReference>
<evidence type="ECO:0000256" key="1">
    <source>
        <dbReference type="ARBA" id="ARBA00005381"/>
    </source>
</evidence>
<dbReference type="InterPro" id="IPR029787">
    <property type="entry name" value="Nucleotide_cyclase"/>
</dbReference>
<evidence type="ECO:0000256" key="3">
    <source>
        <dbReference type="SAM" id="MobiDB-lite"/>
    </source>
</evidence>
<keyword evidence="9" id="KW-1185">Reference proteome</keyword>
<evidence type="ECO:0000256" key="2">
    <source>
        <dbReference type="PROSITE-ProRule" id="PRU00169"/>
    </source>
</evidence>
<protein>
    <submittedName>
        <fullName evidence="8">Response regulator</fullName>
    </submittedName>
</protein>
<dbReference type="InterPro" id="IPR001789">
    <property type="entry name" value="Sig_transdc_resp-reg_receiver"/>
</dbReference>
<dbReference type="Gene3D" id="3.40.50.2300">
    <property type="match status" value="1"/>
</dbReference>
<comment type="caution">
    <text evidence="8">The sequence shown here is derived from an EMBL/GenBank/DDBJ whole genome shotgun (WGS) entry which is preliminary data.</text>
</comment>
<dbReference type="PROSITE" id="PS50113">
    <property type="entry name" value="PAC"/>
    <property type="match status" value="1"/>
</dbReference>
<keyword evidence="2" id="KW-0597">Phosphoprotein</keyword>
<feature type="domain" description="PAS" evidence="5">
    <location>
        <begin position="170"/>
        <end position="206"/>
    </location>
</feature>
<feature type="region of interest" description="Disordered" evidence="3">
    <location>
        <begin position="575"/>
        <end position="594"/>
    </location>
</feature>
<dbReference type="PANTHER" id="PTHR43081">
    <property type="entry name" value="ADENYLATE CYCLASE, TERMINAL-DIFFERENTIATION SPECIFIC-RELATED"/>
    <property type="match status" value="1"/>
</dbReference>
<comment type="similarity">
    <text evidence="1">Belongs to the adenylyl cyclase class-3 family.</text>
</comment>
<feature type="domain" description="Guanylate cyclase" evidence="7">
    <location>
        <begin position="344"/>
        <end position="470"/>
    </location>
</feature>
<evidence type="ECO:0000259" key="4">
    <source>
        <dbReference type="PROSITE" id="PS50110"/>
    </source>
</evidence>
<dbReference type="SMART" id="SM00448">
    <property type="entry name" value="REC"/>
    <property type="match status" value="1"/>
</dbReference>
<accession>A0A8J7DV12</accession>
<dbReference type="NCBIfam" id="TIGR00229">
    <property type="entry name" value="sensory_box"/>
    <property type="match status" value="1"/>
</dbReference>
<reference evidence="8" key="1">
    <citation type="submission" date="2020-10" db="EMBL/GenBank/DDBJ databases">
        <authorList>
            <person name="Castelo-Branco R."/>
            <person name="Eusebio N."/>
            <person name="Adriana R."/>
            <person name="Vieira A."/>
            <person name="Brugerolle De Fraissinette N."/>
            <person name="Rezende De Castro R."/>
            <person name="Schneider M.P."/>
            <person name="Vasconcelos V."/>
            <person name="Leao P.N."/>
        </authorList>
    </citation>
    <scope>NUCLEOTIDE SEQUENCE</scope>
    <source>
        <strain evidence="8">LEGE 07157</strain>
    </source>
</reference>
<dbReference type="Pfam" id="PF00211">
    <property type="entry name" value="Guanylate_cyc"/>
    <property type="match status" value="1"/>
</dbReference>
<dbReference type="Pfam" id="PF00989">
    <property type="entry name" value="PAS"/>
    <property type="match status" value="1"/>
</dbReference>
<dbReference type="InterPro" id="IPR000700">
    <property type="entry name" value="PAS-assoc_C"/>
</dbReference>
<gene>
    <name evidence="8" type="ORF">IQ249_06290</name>
</gene>
<name>A0A8J7DV12_9CYAN</name>
<dbReference type="InterPro" id="IPR013767">
    <property type="entry name" value="PAS_fold"/>
</dbReference>
<feature type="domain" description="Response regulatory" evidence="4">
    <location>
        <begin position="5"/>
        <end position="130"/>
    </location>
</feature>
<proteinExistence type="inferred from homology"/>
<dbReference type="EMBL" id="JADEWZ010000007">
    <property type="protein sequence ID" value="MBE9115506.1"/>
    <property type="molecule type" value="Genomic_DNA"/>
</dbReference>
<dbReference type="Proteomes" id="UP000654482">
    <property type="component" value="Unassembled WGS sequence"/>
</dbReference>
<dbReference type="PANTHER" id="PTHR43081:SF1">
    <property type="entry name" value="ADENYLATE CYCLASE, TERMINAL-DIFFERENTIATION SPECIFIC"/>
    <property type="match status" value="1"/>
</dbReference>
<dbReference type="RefSeq" id="WP_194028601.1">
    <property type="nucleotide sequence ID" value="NZ_JADEWZ010000007.1"/>
</dbReference>
<evidence type="ECO:0000313" key="8">
    <source>
        <dbReference type="EMBL" id="MBE9115506.1"/>
    </source>
</evidence>
<dbReference type="SUPFAM" id="SSF55785">
    <property type="entry name" value="PYP-like sensor domain (PAS domain)"/>
    <property type="match status" value="1"/>
</dbReference>